<evidence type="ECO:0000313" key="4">
    <source>
        <dbReference type="Proteomes" id="UP001621706"/>
    </source>
</evidence>
<protein>
    <submittedName>
        <fullName evidence="3">Uncharacterized protein</fullName>
    </submittedName>
</protein>
<sequence>MNNLNTTNPNHYLYETKHLKISILGGIRFNNLEALRVTLGIQKLKSEQVLRQNIDLYNDTSIEKLTRKVAERLEIGTTIVRRDLDQLTNELENYRLQEVENQGKQYQKQVKVLTEKEIKQAKEFLAQENLIANTQELIGKSGVIGEEINRLLMYLIFTSRKTNNPLHCVSLGSSGAGKTHLQSKVAELIPEEDKIEMTVLSANAFYYFNRTELQNKLILIEDLDGAESVLYPLRELQSKKKITKTVVHKDKKGTTQTIHLTVEGPVSVSGCTTQESIYEDNSNRSFLLYIDESQEQDEKIMFYQRAVSAGQINYEEEIQTKMLLQNAQRLLKTITVRNPFAMHLTLPQSVFKPRRTNAHYLQFIEAITFYKQYQKFHHIDKETGEEYIETSVEDIQEANELIKEVLLRKSDTITGASRNIFEQLKKELEKVKEPMFTNAWIRKNLKLPKTTVQRRIQEWYEADLIQKKNGKKTKSFWYEIVDTKEYSDLETAINKALEESINKINRPIDPQRTNQSPVKKKPIKVNNDSTSTTTTQQF</sequence>
<feature type="region of interest" description="Disordered" evidence="2">
    <location>
        <begin position="504"/>
        <end position="538"/>
    </location>
</feature>
<feature type="coiled-coil region" evidence="1">
    <location>
        <begin position="77"/>
        <end position="116"/>
    </location>
</feature>
<dbReference type="Proteomes" id="UP001621706">
    <property type="component" value="Unassembled WGS sequence"/>
</dbReference>
<evidence type="ECO:0000256" key="1">
    <source>
        <dbReference type="SAM" id="Coils"/>
    </source>
</evidence>
<accession>A0ABW8PCQ1</accession>
<dbReference type="EMBL" id="JAZGZP010000037">
    <property type="protein sequence ID" value="MFK7002163.1"/>
    <property type="molecule type" value="Genomic_DNA"/>
</dbReference>
<name>A0ABW8PCQ1_9FLAO</name>
<evidence type="ECO:0000313" key="3">
    <source>
        <dbReference type="EMBL" id="MFK7002163.1"/>
    </source>
</evidence>
<comment type="caution">
    <text evidence="3">The sequence shown here is derived from an EMBL/GenBank/DDBJ whole genome shotgun (WGS) entry which is preliminary data.</text>
</comment>
<organism evidence="3 4">
    <name type="scientific">Flavobacterium oreochromis</name>
    <dbReference type="NCBI Taxonomy" id="2906078"/>
    <lineage>
        <taxon>Bacteria</taxon>
        <taxon>Pseudomonadati</taxon>
        <taxon>Bacteroidota</taxon>
        <taxon>Flavobacteriia</taxon>
        <taxon>Flavobacteriales</taxon>
        <taxon>Flavobacteriaceae</taxon>
        <taxon>Flavobacterium</taxon>
    </lineage>
</organism>
<keyword evidence="4" id="KW-1185">Reference proteome</keyword>
<evidence type="ECO:0000256" key="2">
    <source>
        <dbReference type="SAM" id="MobiDB-lite"/>
    </source>
</evidence>
<gene>
    <name evidence="3" type="ORF">V3I07_14860</name>
</gene>
<dbReference type="RefSeq" id="WP_174647554.1">
    <property type="nucleotide sequence ID" value="NZ_JAZGZP010000037.1"/>
</dbReference>
<reference evidence="3 4" key="1">
    <citation type="submission" date="2024-02" db="EMBL/GenBank/DDBJ databases">
        <title>Comparative Genomic Analysis of Flavobacterium Species Causing Columnaris Disease of Freshwater Fish in Thailand: Insights into Virulence and Resistance Mechanisms.</title>
        <authorList>
            <person name="Nguyen D."/>
            <person name="Chokmangmeepisarn P."/>
            <person name="Khianchaikhan K."/>
            <person name="Morishita M."/>
            <person name="Bunnoy A."/>
            <person name="Rodkhum C."/>
        </authorList>
    </citation>
    <scope>NUCLEOTIDE SEQUENCE [LARGE SCALE GENOMIC DNA]</scope>
    <source>
        <strain evidence="3 4">CNRT2201</strain>
    </source>
</reference>
<keyword evidence="1" id="KW-0175">Coiled coil</keyword>
<proteinExistence type="predicted"/>
<feature type="compositionally biased region" description="Low complexity" evidence="2">
    <location>
        <begin position="529"/>
        <end position="538"/>
    </location>
</feature>